<dbReference type="EMBL" id="SGXA01000007">
    <property type="protein sequence ID" value="RZS63957.1"/>
    <property type="molecule type" value="Genomic_DNA"/>
</dbReference>
<dbReference type="OrthoDB" id="661790at2"/>
<feature type="chain" id="PRO_5020263218" evidence="1">
    <location>
        <begin position="22"/>
        <end position="166"/>
    </location>
</feature>
<evidence type="ECO:0000313" key="3">
    <source>
        <dbReference type="Proteomes" id="UP000293874"/>
    </source>
</evidence>
<name>A0A4Q7M9M1_9BACT</name>
<accession>A0A4Q7M9M1</accession>
<dbReference type="RefSeq" id="WP_130544526.1">
    <property type="nucleotide sequence ID" value="NZ_CP042431.1"/>
</dbReference>
<sequence length="166" mass="18346">MRCYAFVLFFISFALTTTAFAQLKSSKVSCPAFEVDILNGKVSGLKPDRTSNEITGKFPCYTSKTDENSSSKCGGMIVYKDKDITFFTGRNYVEIGPAFKGKMSITMLGTKRGSLNKVLGTPKIKDATWDAYQTGYGCLVLYYGADNKVKKIQFSTYGTDTIQLCE</sequence>
<keyword evidence="1" id="KW-0732">Signal</keyword>
<comment type="caution">
    <text evidence="2">The sequence shown here is derived from an EMBL/GenBank/DDBJ whole genome shotgun (WGS) entry which is preliminary data.</text>
</comment>
<proteinExistence type="predicted"/>
<dbReference type="Proteomes" id="UP000293874">
    <property type="component" value="Unassembled WGS sequence"/>
</dbReference>
<evidence type="ECO:0000313" key="2">
    <source>
        <dbReference type="EMBL" id="RZS63957.1"/>
    </source>
</evidence>
<organism evidence="2 3">
    <name type="scientific">Pseudobacter ginsenosidimutans</name>
    <dbReference type="NCBI Taxonomy" id="661488"/>
    <lineage>
        <taxon>Bacteria</taxon>
        <taxon>Pseudomonadati</taxon>
        <taxon>Bacteroidota</taxon>
        <taxon>Chitinophagia</taxon>
        <taxon>Chitinophagales</taxon>
        <taxon>Chitinophagaceae</taxon>
        <taxon>Pseudobacter</taxon>
    </lineage>
</organism>
<keyword evidence="3" id="KW-1185">Reference proteome</keyword>
<protein>
    <submittedName>
        <fullName evidence="2">Uncharacterized protein</fullName>
    </submittedName>
</protein>
<dbReference type="AlphaFoldDB" id="A0A4Q7M9M1"/>
<evidence type="ECO:0000256" key="1">
    <source>
        <dbReference type="SAM" id="SignalP"/>
    </source>
</evidence>
<feature type="signal peptide" evidence="1">
    <location>
        <begin position="1"/>
        <end position="21"/>
    </location>
</feature>
<gene>
    <name evidence="2" type="ORF">EV199_6057</name>
</gene>
<reference evidence="2 3" key="1">
    <citation type="submission" date="2019-02" db="EMBL/GenBank/DDBJ databases">
        <title>Genomic Encyclopedia of Type Strains, Phase IV (KMG-IV): sequencing the most valuable type-strain genomes for metagenomic binning, comparative biology and taxonomic classification.</title>
        <authorList>
            <person name="Goeker M."/>
        </authorList>
    </citation>
    <scope>NUCLEOTIDE SEQUENCE [LARGE SCALE GENOMIC DNA]</scope>
    <source>
        <strain evidence="2 3">DSM 18116</strain>
    </source>
</reference>